<dbReference type="PANTHER" id="PTHR43304">
    <property type="entry name" value="PHYTOCHROME-LIKE PROTEIN CPH1"/>
    <property type="match status" value="1"/>
</dbReference>
<evidence type="ECO:0000256" key="3">
    <source>
        <dbReference type="ARBA" id="ARBA00022553"/>
    </source>
</evidence>
<evidence type="ECO:0000259" key="7">
    <source>
        <dbReference type="PROSITE" id="PS50109"/>
    </source>
</evidence>
<dbReference type="InterPro" id="IPR000700">
    <property type="entry name" value="PAS-assoc_C"/>
</dbReference>
<dbReference type="InterPro" id="IPR000014">
    <property type="entry name" value="PAS"/>
</dbReference>
<evidence type="ECO:0000256" key="6">
    <source>
        <dbReference type="SAM" id="MobiDB-lite"/>
    </source>
</evidence>
<dbReference type="GO" id="GO:0004673">
    <property type="term" value="F:protein histidine kinase activity"/>
    <property type="evidence" value="ECO:0007669"/>
    <property type="project" value="UniProtKB-EC"/>
</dbReference>
<evidence type="ECO:0000259" key="8">
    <source>
        <dbReference type="PROSITE" id="PS50112"/>
    </source>
</evidence>
<keyword evidence="3" id="KW-0597">Phosphoprotein</keyword>
<dbReference type="Pfam" id="PF02518">
    <property type="entry name" value="HATPase_c"/>
    <property type="match status" value="1"/>
</dbReference>
<dbReference type="PROSITE" id="PS50113">
    <property type="entry name" value="PAC"/>
    <property type="match status" value="1"/>
</dbReference>
<gene>
    <name evidence="10" type="ORF">ACFQKD_16515</name>
</gene>
<feature type="domain" description="PAS" evidence="8">
    <location>
        <begin position="125"/>
        <end position="198"/>
    </location>
</feature>
<dbReference type="SUPFAM" id="SSF55785">
    <property type="entry name" value="PYP-like sensor domain (PAS domain)"/>
    <property type="match status" value="2"/>
</dbReference>
<dbReference type="InterPro" id="IPR013656">
    <property type="entry name" value="PAS_4"/>
</dbReference>
<evidence type="ECO:0000313" key="10">
    <source>
        <dbReference type="EMBL" id="MFC7098910.1"/>
    </source>
</evidence>
<dbReference type="AlphaFoldDB" id="A0ABD5X326"/>
<evidence type="ECO:0000256" key="1">
    <source>
        <dbReference type="ARBA" id="ARBA00000085"/>
    </source>
</evidence>
<dbReference type="Gene3D" id="3.30.450.20">
    <property type="entry name" value="PAS domain"/>
    <property type="match status" value="2"/>
</dbReference>
<organism evidence="10 11">
    <name type="scientific">Halobaculum marinum</name>
    <dbReference type="NCBI Taxonomy" id="3031996"/>
    <lineage>
        <taxon>Archaea</taxon>
        <taxon>Methanobacteriati</taxon>
        <taxon>Methanobacteriota</taxon>
        <taxon>Stenosarchaea group</taxon>
        <taxon>Halobacteria</taxon>
        <taxon>Halobacteriales</taxon>
        <taxon>Haloferacaceae</taxon>
        <taxon>Halobaculum</taxon>
    </lineage>
</organism>
<dbReference type="SUPFAM" id="SSF55874">
    <property type="entry name" value="ATPase domain of HSP90 chaperone/DNA topoisomerase II/histidine kinase"/>
    <property type="match status" value="1"/>
</dbReference>
<dbReference type="InterPro" id="IPR052162">
    <property type="entry name" value="Sensor_kinase/Photoreceptor"/>
</dbReference>
<protein>
    <recommendedName>
        <fullName evidence="2">histidine kinase</fullName>
        <ecNumber evidence="2">2.7.13.3</ecNumber>
    </recommendedName>
</protein>
<keyword evidence="11" id="KW-1185">Reference proteome</keyword>
<evidence type="ECO:0000256" key="4">
    <source>
        <dbReference type="ARBA" id="ARBA00022679"/>
    </source>
</evidence>
<dbReference type="Proteomes" id="UP001596388">
    <property type="component" value="Unassembled WGS sequence"/>
</dbReference>
<dbReference type="NCBIfam" id="TIGR00229">
    <property type="entry name" value="sensory_box"/>
    <property type="match status" value="2"/>
</dbReference>
<dbReference type="InterPro" id="IPR005467">
    <property type="entry name" value="His_kinase_dom"/>
</dbReference>
<dbReference type="Gene3D" id="3.30.565.10">
    <property type="entry name" value="Histidine kinase-like ATPase, C-terminal domain"/>
    <property type="match status" value="1"/>
</dbReference>
<keyword evidence="5" id="KW-0418">Kinase</keyword>
<dbReference type="Pfam" id="PF08448">
    <property type="entry name" value="PAS_4"/>
    <property type="match status" value="1"/>
</dbReference>
<dbReference type="SMART" id="SM00091">
    <property type="entry name" value="PAS"/>
    <property type="match status" value="2"/>
</dbReference>
<dbReference type="PROSITE" id="PS50109">
    <property type="entry name" value="HIS_KIN"/>
    <property type="match status" value="1"/>
</dbReference>
<dbReference type="InterPro" id="IPR035965">
    <property type="entry name" value="PAS-like_dom_sf"/>
</dbReference>
<dbReference type="InterPro" id="IPR013655">
    <property type="entry name" value="PAS_fold_3"/>
</dbReference>
<dbReference type="PANTHER" id="PTHR43304:SF1">
    <property type="entry name" value="PAC DOMAIN-CONTAINING PROTEIN"/>
    <property type="match status" value="1"/>
</dbReference>
<dbReference type="SMART" id="SM00387">
    <property type="entry name" value="HATPase_c"/>
    <property type="match status" value="1"/>
</dbReference>
<dbReference type="InterPro" id="IPR036890">
    <property type="entry name" value="HATPase_C_sf"/>
</dbReference>
<evidence type="ECO:0000313" key="11">
    <source>
        <dbReference type="Proteomes" id="UP001596388"/>
    </source>
</evidence>
<sequence>MAEPSAHELLLDNTCDKVAVVDADGTFEYVNAAARRILGYDPDDLVGESVFDYIHPDDADRIEESFLATVQSDTTVATTETYRHRTADGSWVWFESRLSTLGAKELDGFVVSSRNVSDRVAAERRAARLDSIAAVSDDALWLFTADWSSLLYVNDAVEDIYGIAPDALFDDPIAFLKAVHPDDTERVVTAMDRLWAGDPVDIEYRVNPTEEFDRWVWVKATPVIDDGEVVCIAGFSRDVTDRHRREHHLIVVDNLLRHNVRNSLNVVLGATERIETIAPEAADAVETIRRAAEGLLESAEKERRIIETLTTPGACLPVRLGTQLSRAVDDVEGAHPAATVETDVRLPSGFGAAPSLVGTAVSELLENAIVHAEGDDPTVELRVRRYGDELRIEVRDEAPPLPSAEADVLRGQAHAHDPVYHNGGLGLWLVYWCVELSGGSLAIEQSVDGGNQITMHLPSGATSGADAHDGGTTAGTQGSHSR</sequence>
<dbReference type="InterPro" id="IPR001610">
    <property type="entry name" value="PAC"/>
</dbReference>
<dbReference type="GeneID" id="79271705"/>
<accession>A0ABD5X326</accession>
<dbReference type="Pfam" id="PF08447">
    <property type="entry name" value="PAS_3"/>
    <property type="match status" value="1"/>
</dbReference>
<comment type="caution">
    <text evidence="10">The sequence shown here is derived from an EMBL/GenBank/DDBJ whole genome shotgun (WGS) entry which is preliminary data.</text>
</comment>
<dbReference type="InterPro" id="IPR003594">
    <property type="entry name" value="HATPase_dom"/>
</dbReference>
<comment type="catalytic activity">
    <reaction evidence="1">
        <text>ATP + protein L-histidine = ADP + protein N-phospho-L-histidine.</text>
        <dbReference type="EC" id="2.7.13.3"/>
    </reaction>
</comment>
<keyword evidence="4" id="KW-0808">Transferase</keyword>
<feature type="domain" description="Histidine kinase" evidence="7">
    <location>
        <begin position="255"/>
        <end position="461"/>
    </location>
</feature>
<dbReference type="EC" id="2.7.13.3" evidence="2"/>
<dbReference type="EMBL" id="JBHTAG010000004">
    <property type="protein sequence ID" value="MFC7098910.1"/>
    <property type="molecule type" value="Genomic_DNA"/>
</dbReference>
<name>A0ABD5X326_9EURY</name>
<dbReference type="PROSITE" id="PS50112">
    <property type="entry name" value="PAS"/>
    <property type="match status" value="2"/>
</dbReference>
<dbReference type="RefSeq" id="WP_276239528.1">
    <property type="nucleotide sequence ID" value="NZ_CP119990.1"/>
</dbReference>
<evidence type="ECO:0000259" key="9">
    <source>
        <dbReference type="PROSITE" id="PS50113"/>
    </source>
</evidence>
<proteinExistence type="predicted"/>
<evidence type="ECO:0000256" key="5">
    <source>
        <dbReference type="ARBA" id="ARBA00022777"/>
    </source>
</evidence>
<dbReference type="CDD" id="cd00130">
    <property type="entry name" value="PAS"/>
    <property type="match status" value="2"/>
</dbReference>
<dbReference type="CDD" id="cd16936">
    <property type="entry name" value="HATPase_RsbW-like"/>
    <property type="match status" value="1"/>
</dbReference>
<feature type="region of interest" description="Disordered" evidence="6">
    <location>
        <begin position="456"/>
        <end position="482"/>
    </location>
</feature>
<feature type="domain" description="PAS" evidence="8">
    <location>
        <begin position="3"/>
        <end position="73"/>
    </location>
</feature>
<dbReference type="SMART" id="SM00086">
    <property type="entry name" value="PAC"/>
    <property type="match status" value="2"/>
</dbReference>
<reference evidence="10 11" key="1">
    <citation type="journal article" date="2019" name="Int. J. Syst. Evol. Microbiol.">
        <title>The Global Catalogue of Microorganisms (GCM) 10K type strain sequencing project: providing services to taxonomists for standard genome sequencing and annotation.</title>
        <authorList>
            <consortium name="The Broad Institute Genomics Platform"/>
            <consortium name="The Broad Institute Genome Sequencing Center for Infectious Disease"/>
            <person name="Wu L."/>
            <person name="Ma J."/>
        </authorList>
    </citation>
    <scope>NUCLEOTIDE SEQUENCE [LARGE SCALE GENOMIC DNA]</scope>
    <source>
        <strain evidence="10 11">DT55</strain>
    </source>
</reference>
<feature type="compositionally biased region" description="Low complexity" evidence="6">
    <location>
        <begin position="459"/>
        <end position="476"/>
    </location>
</feature>
<evidence type="ECO:0000256" key="2">
    <source>
        <dbReference type="ARBA" id="ARBA00012438"/>
    </source>
</evidence>
<feature type="domain" description="PAC" evidence="9">
    <location>
        <begin position="200"/>
        <end position="251"/>
    </location>
</feature>